<dbReference type="AlphaFoldDB" id="A0A402CQ15"/>
<feature type="region of interest" description="Disordered" evidence="1">
    <location>
        <begin position="1"/>
        <end position="115"/>
    </location>
</feature>
<feature type="compositionally biased region" description="Basic and acidic residues" evidence="1">
    <location>
        <begin position="59"/>
        <end position="70"/>
    </location>
</feature>
<feature type="compositionally biased region" description="Low complexity" evidence="1">
    <location>
        <begin position="12"/>
        <end position="23"/>
    </location>
</feature>
<dbReference type="Gene3D" id="3.30.750.140">
    <property type="match status" value="1"/>
</dbReference>
<gene>
    <name evidence="3" type="ORF">CCAX7_48240</name>
</gene>
<feature type="region of interest" description="Disordered" evidence="1">
    <location>
        <begin position="613"/>
        <end position="687"/>
    </location>
</feature>
<dbReference type="RefSeq" id="WP_119319528.1">
    <property type="nucleotide sequence ID" value="NZ_AP025739.1"/>
</dbReference>
<protein>
    <recommendedName>
        <fullName evidence="2">Flagellar hook-length control protein-like C-terminal domain-containing protein</fullName>
    </recommendedName>
</protein>
<accession>A0A402CQ15</accession>
<feature type="domain" description="Flagellar hook-length control protein-like C-terminal" evidence="2">
    <location>
        <begin position="525"/>
        <end position="607"/>
    </location>
</feature>
<dbReference type="InterPro" id="IPR021136">
    <property type="entry name" value="Flagellar_hook_control-like_C"/>
</dbReference>
<evidence type="ECO:0000259" key="2">
    <source>
        <dbReference type="Pfam" id="PF02120"/>
    </source>
</evidence>
<proteinExistence type="predicted"/>
<evidence type="ECO:0000313" key="3">
    <source>
        <dbReference type="EMBL" id="BDI32773.1"/>
    </source>
</evidence>
<feature type="compositionally biased region" description="Polar residues" evidence="1">
    <location>
        <begin position="29"/>
        <end position="47"/>
    </location>
</feature>
<organism evidence="3 4">
    <name type="scientific">Capsulimonas corticalis</name>
    <dbReference type="NCBI Taxonomy" id="2219043"/>
    <lineage>
        <taxon>Bacteria</taxon>
        <taxon>Bacillati</taxon>
        <taxon>Armatimonadota</taxon>
        <taxon>Armatimonadia</taxon>
        <taxon>Capsulimonadales</taxon>
        <taxon>Capsulimonadaceae</taxon>
        <taxon>Capsulimonas</taxon>
    </lineage>
</organism>
<feature type="compositionally biased region" description="Low complexity" evidence="1">
    <location>
        <begin position="653"/>
        <end position="663"/>
    </location>
</feature>
<dbReference type="KEGG" id="ccot:CCAX7_48240"/>
<keyword evidence="4" id="KW-1185">Reference proteome</keyword>
<dbReference type="InterPro" id="IPR038610">
    <property type="entry name" value="FliK-like_C_sf"/>
</dbReference>
<dbReference type="Proteomes" id="UP000287394">
    <property type="component" value="Chromosome"/>
</dbReference>
<evidence type="ECO:0000313" key="4">
    <source>
        <dbReference type="Proteomes" id="UP000287394"/>
    </source>
</evidence>
<evidence type="ECO:0000256" key="1">
    <source>
        <dbReference type="SAM" id="MobiDB-lite"/>
    </source>
</evidence>
<sequence length="708" mass="70581">MPLDIMSGFSGGAASTGAAQTGAPPVSGSEPTVTFASLLTGKATDSPQGAVAKSGEGPSAKKDDDSKSDTTGDATPTLDPSLAAQNLVLPTVTAPIMTPPTPKKSEPNVPSTTEPLAGKSVAMDTSSMLSRPTAVKSATGGELLSTLKQTLDSAASAGAVAPASALKTTAQDPASAIAAGQAAAPVIASEALTGVALPKQATAKTDDTDTAKGAAVPQASTKFGTPSDIAAAAEISAGFAGVSNAHLQKRETSLLTEKPAPSVSSPVSPVTTGVKAATNVAIPTIATLEPLKSTPLEASLLKSAQPAPDTAQALTAPLTADKSANLTLPVGSAAPATAEKLLAPTPASLPATDSAPLAQAAASTSPIASAANSQPASATVSVQTIAAAAIVPAAANSLDISSKLPLRKIPGLADNKTVNDAKALTKGAAKVDTTSLLQSLNGKASISSKSSALSPLSEALVKAEITTDGKKNGSDVTSQAMQTSSETGNTTLTIQDQHISVPMPAQDRAAMITKVVDKIGEMKLDAQGKGGDKVTLQLHPQDWGQLNLTVTMTPKVDASGQTTTMVTAHVAAENPVVKQALESHLNDLRRSLNEQGLKLDTLTVTVDTVSAASASAQSGGSGLMSGHHPSNDGSQTQTSQSQAQSGGFDGSNQGQRAFADFGAGQFGGGQRGQQSQQPSWTAHDADLDTVPTVAAIRSNASGRVDVRA</sequence>
<dbReference type="CDD" id="cd17470">
    <property type="entry name" value="T3SS_Flik_C"/>
    <property type="match status" value="1"/>
</dbReference>
<dbReference type="Pfam" id="PF02120">
    <property type="entry name" value="Flg_hook"/>
    <property type="match status" value="1"/>
</dbReference>
<feature type="compositionally biased region" description="Low complexity" evidence="1">
    <location>
        <begin position="633"/>
        <end position="646"/>
    </location>
</feature>
<reference evidence="3 4" key="1">
    <citation type="journal article" date="2019" name="Int. J. Syst. Evol. Microbiol.">
        <title>Capsulimonas corticalis gen. nov., sp. nov., an aerobic capsulated bacterium, of a novel bacterial order, Capsulimonadales ord. nov., of the class Armatimonadia of the phylum Armatimonadetes.</title>
        <authorList>
            <person name="Li J."/>
            <person name="Kudo C."/>
            <person name="Tonouchi A."/>
        </authorList>
    </citation>
    <scope>NUCLEOTIDE SEQUENCE [LARGE SCALE GENOMIC DNA]</scope>
    <source>
        <strain evidence="3 4">AX-7</strain>
    </source>
</reference>
<dbReference type="EMBL" id="AP025739">
    <property type="protein sequence ID" value="BDI32773.1"/>
    <property type="molecule type" value="Genomic_DNA"/>
</dbReference>
<name>A0A402CQ15_9BACT</name>